<organism evidence="1 2">
    <name type="scientific">Cryomorpha ignava</name>
    <dbReference type="NCBI Taxonomy" id="101383"/>
    <lineage>
        <taxon>Bacteria</taxon>
        <taxon>Pseudomonadati</taxon>
        <taxon>Bacteroidota</taxon>
        <taxon>Flavobacteriia</taxon>
        <taxon>Flavobacteriales</taxon>
        <taxon>Cryomorphaceae</taxon>
        <taxon>Cryomorpha</taxon>
    </lineage>
</organism>
<reference evidence="1 2" key="1">
    <citation type="submission" date="2020-02" db="EMBL/GenBank/DDBJ databases">
        <title>Out from the shadows clarifying the taxonomy of the family Cryomorphaceae and related taxa by utilizing the GTDB taxonomic framework.</title>
        <authorList>
            <person name="Bowman J.P."/>
        </authorList>
    </citation>
    <scope>NUCLEOTIDE SEQUENCE [LARGE SCALE GENOMIC DNA]</scope>
    <source>
        <strain evidence="1 2">QSSC 1-22</strain>
    </source>
</reference>
<dbReference type="EMBL" id="JAAGVY010000050">
    <property type="protein sequence ID" value="NEN25358.1"/>
    <property type="molecule type" value="Genomic_DNA"/>
</dbReference>
<dbReference type="Proteomes" id="UP000486602">
    <property type="component" value="Unassembled WGS sequence"/>
</dbReference>
<protein>
    <submittedName>
        <fullName evidence="1">Uncharacterized protein</fullName>
    </submittedName>
</protein>
<accession>A0A7K3WV04</accession>
<evidence type="ECO:0000313" key="2">
    <source>
        <dbReference type="Proteomes" id="UP000486602"/>
    </source>
</evidence>
<dbReference type="RefSeq" id="WP_163286815.1">
    <property type="nucleotide sequence ID" value="NZ_JAAGVY010000050.1"/>
</dbReference>
<name>A0A7K3WV04_9FLAO</name>
<gene>
    <name evidence="1" type="ORF">G3O08_17825</name>
</gene>
<comment type="caution">
    <text evidence="1">The sequence shown here is derived from an EMBL/GenBank/DDBJ whole genome shotgun (WGS) entry which is preliminary data.</text>
</comment>
<keyword evidence="2" id="KW-1185">Reference proteome</keyword>
<dbReference type="AlphaFoldDB" id="A0A7K3WV04"/>
<sequence length="171" mass="19801">MEVLKSQVNDWIIIGVKLKTKLFAKLFLILYPSSDTVYSYNYRVNNDEPYNYELFKYFGSLEGDFYMQVGDLILVTGRYSSGLKTDQWLYSYPIGNAYSTKVYESGKLVSELYYDSIDEEFFKGELTIVGANNSKEQIKIKDGLRHGKTRFYNSQNEEIGVVKYKNGVEAE</sequence>
<evidence type="ECO:0000313" key="1">
    <source>
        <dbReference type="EMBL" id="NEN25358.1"/>
    </source>
</evidence>
<proteinExistence type="predicted"/>